<evidence type="ECO:0000313" key="6">
    <source>
        <dbReference type="EMBL" id="QHI68085.1"/>
    </source>
</evidence>
<organism evidence="6 7">
    <name type="scientific">Tichowtungia aerotolerans</name>
    <dbReference type="NCBI Taxonomy" id="2697043"/>
    <lineage>
        <taxon>Bacteria</taxon>
        <taxon>Pseudomonadati</taxon>
        <taxon>Kiritimatiellota</taxon>
        <taxon>Tichowtungiia</taxon>
        <taxon>Tichowtungiales</taxon>
        <taxon>Tichowtungiaceae</taxon>
        <taxon>Tichowtungia</taxon>
    </lineage>
</organism>
<dbReference type="InterPro" id="IPR015424">
    <property type="entry name" value="PyrdxlP-dep_Trfase"/>
</dbReference>
<evidence type="ECO:0000256" key="2">
    <source>
        <dbReference type="ARBA" id="ARBA00037999"/>
    </source>
</evidence>
<proteinExistence type="inferred from homology"/>
<dbReference type="PANTHER" id="PTHR30244">
    <property type="entry name" value="TRANSAMINASE"/>
    <property type="match status" value="1"/>
</dbReference>
<dbReference type="Proteomes" id="UP000464954">
    <property type="component" value="Chromosome"/>
</dbReference>
<dbReference type="InterPro" id="IPR000653">
    <property type="entry name" value="DegT/StrS_aminotransferase"/>
</dbReference>
<keyword evidence="6" id="KW-0032">Aminotransferase</keyword>
<evidence type="ECO:0000256" key="1">
    <source>
        <dbReference type="ARBA" id="ARBA00022898"/>
    </source>
</evidence>
<dbReference type="KEGG" id="taer:GT409_00995"/>
<dbReference type="PANTHER" id="PTHR30244:SF36">
    <property type="entry name" value="3-OXO-GLUCOSE-6-PHOSPHATE:GLUTAMATE AMINOTRANSFERASE"/>
    <property type="match status" value="1"/>
</dbReference>
<comment type="similarity">
    <text evidence="2 5">Belongs to the DegT/DnrJ/EryC1 family.</text>
</comment>
<evidence type="ECO:0000313" key="7">
    <source>
        <dbReference type="Proteomes" id="UP000464954"/>
    </source>
</evidence>
<dbReference type="GO" id="GO:0000271">
    <property type="term" value="P:polysaccharide biosynthetic process"/>
    <property type="evidence" value="ECO:0007669"/>
    <property type="project" value="TreeGrafter"/>
</dbReference>
<evidence type="ECO:0000256" key="5">
    <source>
        <dbReference type="RuleBase" id="RU004508"/>
    </source>
</evidence>
<dbReference type="Gene3D" id="3.90.1150.10">
    <property type="entry name" value="Aspartate Aminotransferase, domain 1"/>
    <property type="match status" value="1"/>
</dbReference>
<dbReference type="SUPFAM" id="SSF53383">
    <property type="entry name" value="PLP-dependent transferases"/>
    <property type="match status" value="1"/>
</dbReference>
<dbReference type="GO" id="GO:0008483">
    <property type="term" value="F:transaminase activity"/>
    <property type="evidence" value="ECO:0007669"/>
    <property type="project" value="UniProtKB-KW"/>
</dbReference>
<protein>
    <submittedName>
        <fullName evidence="6">Aminotransferase class V-fold PLP-dependent enzyme</fullName>
    </submittedName>
</protein>
<dbReference type="GO" id="GO:0030170">
    <property type="term" value="F:pyridoxal phosphate binding"/>
    <property type="evidence" value="ECO:0007669"/>
    <property type="project" value="TreeGrafter"/>
</dbReference>
<accession>A0A6P1MAD1</accession>
<evidence type="ECO:0000256" key="4">
    <source>
        <dbReference type="PIRSR" id="PIRSR000390-2"/>
    </source>
</evidence>
<feature type="active site" description="Proton acceptor" evidence="3">
    <location>
        <position position="189"/>
    </location>
</feature>
<dbReference type="Gene3D" id="3.40.640.10">
    <property type="entry name" value="Type I PLP-dependent aspartate aminotransferase-like (Major domain)"/>
    <property type="match status" value="1"/>
</dbReference>
<sequence length="365" mass="40559">MTIPFLDYKAVNQPYFEKIEEAVKRVLRSGWYVLGKEVSAFEKDYASYCGTKHCIGISSGLDALVLVLEAWKEMGKVKAEDQVIVPANTYIASILAISKAGLDPVLAEPDIYCNINPSEIEKLITPKTKVIMAVHLYGQCADMDAINEIAKKHDLLVMEDSAQSQGATYKGKKAGGLSNAAAHSFYPGKNLGAIGEGGAVTTDDQELATTISLLRNYGSEVKYHNQLKGLNNRLDELQAAILRVKLPYLDQDNAKRKLIADTYLKKIQNPKVSLPIIAEHGTPNWHLFVVMTKDRESFIQHLKANGIQTAIHYPIPPHKQPAYSEWNDRSYPETERIHKECVSLPISPAHTLKEAVFIANIINNF</sequence>
<keyword evidence="1 4" id="KW-0663">Pyridoxal phosphate</keyword>
<dbReference type="Pfam" id="PF01041">
    <property type="entry name" value="DegT_DnrJ_EryC1"/>
    <property type="match status" value="1"/>
</dbReference>
<evidence type="ECO:0000256" key="3">
    <source>
        <dbReference type="PIRSR" id="PIRSR000390-1"/>
    </source>
</evidence>
<dbReference type="PIRSF" id="PIRSF000390">
    <property type="entry name" value="PLP_StrS"/>
    <property type="match status" value="1"/>
</dbReference>
<dbReference type="AlphaFoldDB" id="A0A6P1MAD1"/>
<dbReference type="RefSeq" id="WP_160626119.1">
    <property type="nucleotide sequence ID" value="NZ_CP047593.1"/>
</dbReference>
<dbReference type="InterPro" id="IPR015421">
    <property type="entry name" value="PyrdxlP-dep_Trfase_major"/>
</dbReference>
<keyword evidence="6" id="KW-0808">Transferase</keyword>
<name>A0A6P1MAD1_9BACT</name>
<dbReference type="EMBL" id="CP047593">
    <property type="protein sequence ID" value="QHI68085.1"/>
    <property type="molecule type" value="Genomic_DNA"/>
</dbReference>
<reference evidence="6 7" key="1">
    <citation type="submission" date="2020-01" db="EMBL/GenBank/DDBJ databases">
        <title>Ponticoccus aerotolerans gen. nov., sp. nov., an anaerobic bacterium and proposal of Ponticoccusceae fam. nov., Ponticoccusles ord. nov. and Ponticoccuse classis nov. in the phylum Kiritimatiellaeota.</title>
        <authorList>
            <person name="Zhou L.Y."/>
            <person name="Du Z.J."/>
        </authorList>
    </citation>
    <scope>NUCLEOTIDE SEQUENCE [LARGE SCALE GENOMIC DNA]</scope>
    <source>
        <strain evidence="6 7">S-5007</strain>
    </source>
</reference>
<keyword evidence="7" id="KW-1185">Reference proteome</keyword>
<dbReference type="InterPro" id="IPR015422">
    <property type="entry name" value="PyrdxlP-dep_Trfase_small"/>
</dbReference>
<gene>
    <name evidence="6" type="ORF">GT409_00995</name>
</gene>
<feature type="modified residue" description="N6-(pyridoxal phosphate)lysine" evidence="4">
    <location>
        <position position="189"/>
    </location>
</feature>
<dbReference type="CDD" id="cd00616">
    <property type="entry name" value="AHBA_syn"/>
    <property type="match status" value="1"/>
</dbReference>